<organism evidence="2 3">
    <name type="scientific">Nocardioides jiangsuensis</name>
    <dbReference type="NCBI Taxonomy" id="2866161"/>
    <lineage>
        <taxon>Bacteria</taxon>
        <taxon>Bacillati</taxon>
        <taxon>Actinomycetota</taxon>
        <taxon>Actinomycetes</taxon>
        <taxon>Propionibacteriales</taxon>
        <taxon>Nocardioidaceae</taxon>
        <taxon>Nocardioides</taxon>
    </lineage>
</organism>
<reference evidence="2 3" key="1">
    <citation type="submission" date="2021-08" db="EMBL/GenBank/DDBJ databases">
        <title>Nocardioides bacterium WL0053 sp. nov., isolated from the sediment.</title>
        <authorList>
            <person name="Wang L."/>
            <person name="Zhang D."/>
            <person name="Zhang A."/>
        </authorList>
    </citation>
    <scope>NUCLEOTIDE SEQUENCE [LARGE SCALE GENOMIC DNA]</scope>
    <source>
        <strain evidence="2 3">WL0053</strain>
    </source>
</reference>
<evidence type="ECO:0000313" key="2">
    <source>
        <dbReference type="EMBL" id="MBY9075379.1"/>
    </source>
</evidence>
<dbReference type="RefSeq" id="WP_221025138.1">
    <property type="nucleotide sequence ID" value="NZ_JAIEZQ010000002.1"/>
</dbReference>
<dbReference type="Proteomes" id="UP000754710">
    <property type="component" value="Unassembled WGS sequence"/>
</dbReference>
<dbReference type="EMBL" id="JAIEZQ010000002">
    <property type="protein sequence ID" value="MBY9075379.1"/>
    <property type="molecule type" value="Genomic_DNA"/>
</dbReference>
<comment type="caution">
    <text evidence="2">The sequence shown here is derived from an EMBL/GenBank/DDBJ whole genome shotgun (WGS) entry which is preliminary data.</text>
</comment>
<evidence type="ECO:0008006" key="4">
    <source>
        <dbReference type="Google" id="ProtNLM"/>
    </source>
</evidence>
<accession>A0ABS7RJZ9</accession>
<name>A0ABS7RJZ9_9ACTN</name>
<proteinExistence type="predicted"/>
<sequence length="528" mass="57078">METTPIDEHDAREALVSFGRLRRRRDAAERDIFLLAAHFADLYDADATLTDRHLLPGMEMSVRLAGAGTPAVREFAVAEMAGELGIGTGSAKRLLGDVLETRHRLPRLWARVAAGEVQSWVARKVAQATRALSLEQAAYVDAGVAEYADGRLPFHRFLTVVEAKVVEADPEAAAERELAAAQEQFAKVGRSNDHGQKTLYVKDHAAAITRIDATIAYLADGLRALGDADPEDARRATAMLLMANPLQALQLLQAYAAHVGRSAGTPTPGDGYAPEDEPLSDDDPADDTSDEGSVGATADCGVAQGSGLAAFARPFHPADVPAAGSTGWTFDPRSLLPTVTLYLHLHADSLDGSGGVVRWEGEGPVSAQYVRDLLGPHCRFTVRPVVDLAGQAPVDAYEIPDRLREAVQLRTPADVFPYAGSTRRGMDLDHTRRYVPPDEGGPPGQTREDNLAPMSRFHHRVKTHGDWELHQPFPGIFVWRAPHGAIYLVDHTGTRQVRGTPDVHGPGSPQPVTRLERYVADLVVEYAA</sequence>
<evidence type="ECO:0000256" key="1">
    <source>
        <dbReference type="SAM" id="MobiDB-lite"/>
    </source>
</evidence>
<protein>
    <recommendedName>
        <fullName evidence="4">DUF222 domain-containing protein</fullName>
    </recommendedName>
</protein>
<feature type="region of interest" description="Disordered" evidence="1">
    <location>
        <begin position="262"/>
        <end position="298"/>
    </location>
</feature>
<evidence type="ECO:0000313" key="3">
    <source>
        <dbReference type="Proteomes" id="UP000754710"/>
    </source>
</evidence>
<feature type="compositionally biased region" description="Acidic residues" evidence="1">
    <location>
        <begin position="273"/>
        <end position="290"/>
    </location>
</feature>
<keyword evidence="3" id="KW-1185">Reference proteome</keyword>
<gene>
    <name evidence="2" type="ORF">K1X13_11165</name>
</gene>